<proteinExistence type="predicted"/>
<dbReference type="SUPFAM" id="SSF160379">
    <property type="entry name" value="SP0830-like"/>
    <property type="match status" value="1"/>
</dbReference>
<dbReference type="EMBL" id="VSSQ01114708">
    <property type="protein sequence ID" value="MPN50484.1"/>
    <property type="molecule type" value="Genomic_DNA"/>
</dbReference>
<dbReference type="AlphaFoldDB" id="A0A645IQ56"/>
<organism evidence="1">
    <name type="scientific">bioreactor metagenome</name>
    <dbReference type="NCBI Taxonomy" id="1076179"/>
    <lineage>
        <taxon>unclassified sequences</taxon>
        <taxon>metagenomes</taxon>
        <taxon>ecological metagenomes</taxon>
    </lineage>
</organism>
<name>A0A645IQ56_9ZZZZ</name>
<gene>
    <name evidence="1" type="ORF">SDC9_198111</name>
</gene>
<sequence>MSQHLGRSFHTIVRATRDLQTLLAGDPYAAHGIPANAKRVITFMRQPVAPRVGLPLTEDFASVFLIEDRHAFTAYVPSDNGPVFMKLIERAFGKEVTTRTLETVAKCAAA</sequence>
<reference evidence="1" key="1">
    <citation type="submission" date="2019-08" db="EMBL/GenBank/DDBJ databases">
        <authorList>
            <person name="Kucharzyk K."/>
            <person name="Murdoch R.W."/>
            <person name="Higgins S."/>
            <person name="Loffler F."/>
        </authorList>
    </citation>
    <scope>NUCLEOTIDE SEQUENCE</scope>
</reference>
<accession>A0A645IQ56</accession>
<comment type="caution">
    <text evidence="1">The sequence shown here is derived from an EMBL/GenBank/DDBJ whole genome shotgun (WGS) entry which is preliminary data.</text>
</comment>
<protein>
    <submittedName>
        <fullName evidence="1">Uncharacterized protein</fullName>
    </submittedName>
</protein>
<evidence type="ECO:0000313" key="1">
    <source>
        <dbReference type="EMBL" id="MPN50484.1"/>
    </source>
</evidence>